<accession>G0UPA8</accession>
<proteinExistence type="predicted"/>
<reference evidence="3" key="1">
    <citation type="journal article" date="2012" name="Proc. Natl. Acad. Sci. U.S.A.">
        <title>Antigenic diversity is generated by distinct evolutionary mechanisms in African trypanosome species.</title>
        <authorList>
            <person name="Jackson A.P."/>
            <person name="Berry A."/>
            <person name="Aslett M."/>
            <person name="Allison H.C."/>
            <person name="Burton P."/>
            <person name="Vavrova-Anderson J."/>
            <person name="Brown R."/>
            <person name="Browne H."/>
            <person name="Corton N."/>
            <person name="Hauser H."/>
            <person name="Gamble J."/>
            <person name="Gilderthorp R."/>
            <person name="Marcello L."/>
            <person name="McQuillan J."/>
            <person name="Otto T.D."/>
            <person name="Quail M.A."/>
            <person name="Sanders M.J."/>
            <person name="van Tonder A."/>
            <person name="Ginger M.L."/>
            <person name="Field M.C."/>
            <person name="Barry J.D."/>
            <person name="Hertz-Fowler C."/>
            <person name="Berriman M."/>
        </authorList>
    </citation>
    <scope>NUCLEOTIDE SEQUENCE</scope>
    <source>
        <strain evidence="3">IL3000</strain>
    </source>
</reference>
<gene>
    <name evidence="3" type="ORF">TCIL3000_7_180</name>
</gene>
<evidence type="ECO:0000313" key="3">
    <source>
        <dbReference type="EMBL" id="CCC91219.1"/>
    </source>
</evidence>
<evidence type="ECO:0000256" key="1">
    <source>
        <dbReference type="SAM" id="MobiDB-lite"/>
    </source>
</evidence>
<dbReference type="AlphaFoldDB" id="G0UPA8"/>
<feature type="region of interest" description="Disordered" evidence="1">
    <location>
        <begin position="255"/>
        <end position="275"/>
    </location>
</feature>
<organism evidence="3">
    <name type="scientific">Trypanosoma congolense (strain IL3000)</name>
    <dbReference type="NCBI Taxonomy" id="1068625"/>
    <lineage>
        <taxon>Eukaryota</taxon>
        <taxon>Discoba</taxon>
        <taxon>Euglenozoa</taxon>
        <taxon>Kinetoplastea</taxon>
        <taxon>Metakinetoplastina</taxon>
        <taxon>Trypanosomatida</taxon>
        <taxon>Trypanosomatidae</taxon>
        <taxon>Trypanosoma</taxon>
        <taxon>Nannomonas</taxon>
    </lineage>
</organism>
<dbReference type="VEuPathDB" id="TriTrypDB:TcIL3000_7_180"/>
<protein>
    <submittedName>
        <fullName evidence="3">Uncharacterized protein</fullName>
    </submittedName>
</protein>
<keyword evidence="2" id="KW-1133">Transmembrane helix</keyword>
<name>G0UPA8_TRYCI</name>
<feature type="transmembrane region" description="Helical" evidence="2">
    <location>
        <begin position="189"/>
        <end position="211"/>
    </location>
</feature>
<dbReference type="EMBL" id="HE575320">
    <property type="protein sequence ID" value="CCC91219.1"/>
    <property type="molecule type" value="Genomic_DNA"/>
</dbReference>
<keyword evidence="2" id="KW-0812">Transmembrane</keyword>
<feature type="compositionally biased region" description="Polar residues" evidence="1">
    <location>
        <begin position="266"/>
        <end position="275"/>
    </location>
</feature>
<sequence length="275" mass="30152">MEGESREHMQRRSLPVSLVLSIAIALGPFVTQTANATNASTASDSDKALSNTDVFVYACIVKEKPTNFNADTFNEKTLQVLNRLPKDVFNDSSQLELLEYCGWANSTVNYDSYCRAVYQNAEAGVKQEKTSQTLARFSVAGVDKEAMQKADFSSLNLVAPPLLQVRDPAFYPLRSVGSFIEDLMDGDSAFHIVALGIILTYPISLVFYLFVTCRSERTRDRRFVESLQQLVSAKVGSGQFVGNITAYVPSQGTADGHGECTRPAELQNSGHNKPG</sequence>
<keyword evidence="2" id="KW-0472">Membrane</keyword>
<evidence type="ECO:0000256" key="2">
    <source>
        <dbReference type="SAM" id="Phobius"/>
    </source>
</evidence>